<proteinExistence type="predicted"/>
<feature type="region of interest" description="Disordered" evidence="1">
    <location>
        <begin position="53"/>
        <end position="155"/>
    </location>
</feature>
<dbReference type="Proteomes" id="UP000280434">
    <property type="component" value="Unassembled WGS sequence"/>
</dbReference>
<organism evidence="2 3">
    <name type="scientific">Trinickia fusca</name>
    <dbReference type="NCBI Taxonomy" id="2419777"/>
    <lineage>
        <taxon>Bacteria</taxon>
        <taxon>Pseudomonadati</taxon>
        <taxon>Pseudomonadota</taxon>
        <taxon>Betaproteobacteria</taxon>
        <taxon>Burkholderiales</taxon>
        <taxon>Burkholderiaceae</taxon>
        <taxon>Trinickia</taxon>
    </lineage>
</organism>
<comment type="caution">
    <text evidence="2">The sequence shown here is derived from an EMBL/GenBank/DDBJ whole genome shotgun (WGS) entry which is preliminary data.</text>
</comment>
<dbReference type="Gene3D" id="1.10.530.10">
    <property type="match status" value="1"/>
</dbReference>
<feature type="compositionally biased region" description="Polar residues" evidence="1">
    <location>
        <begin position="1"/>
        <end position="15"/>
    </location>
</feature>
<sequence length="309" mass="33358">MRMNINFPSENSTPETFDFGGEHNWGSDHESPDLDSINKDFSDVNKEIEKLIEELLQYAENQSNGNSPQPPEGGHESHNGGHKHGHAHKSGHGHESSGSHCKHHDSSSPHDTQTHHSHEPADSNPDDTTPVGGPTGKNTGTYNAGHNPQIDKWSNQIDKASKLTGLDPNLIGGQMWAESRGDSGSDINSKNIDGTTDLSLMQISQERWEHDVLPTLSAQDKANIKAATGKDASQLDMSNPDDNVIGGAFELRSHIVDAGGDVNNPMGNHDAVFKGLEAYVGVGDESKYANNVLTNEKVLQEGGKLDDNQ</sequence>
<evidence type="ECO:0000313" key="2">
    <source>
        <dbReference type="EMBL" id="RKP44552.1"/>
    </source>
</evidence>
<reference evidence="2 3" key="1">
    <citation type="submission" date="2018-10" db="EMBL/GenBank/DDBJ databases">
        <title>Paraburkholderia sp. 7MK8-2, isolated from soil.</title>
        <authorList>
            <person name="Gao Z.-H."/>
            <person name="Qiu L.-H."/>
        </authorList>
    </citation>
    <scope>NUCLEOTIDE SEQUENCE [LARGE SCALE GENOMIC DNA]</scope>
    <source>
        <strain evidence="2 3">7MK8-2</strain>
    </source>
</reference>
<evidence type="ECO:0000256" key="1">
    <source>
        <dbReference type="SAM" id="MobiDB-lite"/>
    </source>
</evidence>
<dbReference type="InterPro" id="IPR023346">
    <property type="entry name" value="Lysozyme-like_dom_sf"/>
</dbReference>
<protein>
    <submittedName>
        <fullName evidence="2">Uncharacterized protein</fullName>
    </submittedName>
</protein>
<evidence type="ECO:0000313" key="3">
    <source>
        <dbReference type="Proteomes" id="UP000280434"/>
    </source>
</evidence>
<keyword evidence="3" id="KW-1185">Reference proteome</keyword>
<accession>A0A494X2H1</accession>
<feature type="compositionally biased region" description="Basic and acidic residues" evidence="1">
    <location>
        <begin position="25"/>
        <end position="41"/>
    </location>
</feature>
<dbReference type="SUPFAM" id="SSF53955">
    <property type="entry name" value="Lysozyme-like"/>
    <property type="match status" value="1"/>
</dbReference>
<feature type="region of interest" description="Disordered" evidence="1">
    <location>
        <begin position="1"/>
        <end position="41"/>
    </location>
</feature>
<gene>
    <name evidence="2" type="ORF">D7S89_21985</name>
</gene>
<dbReference type="AlphaFoldDB" id="A0A494X2H1"/>
<feature type="compositionally biased region" description="Polar residues" evidence="1">
    <location>
        <begin position="136"/>
        <end position="155"/>
    </location>
</feature>
<name>A0A494X2H1_9BURK</name>
<feature type="compositionally biased region" description="Basic residues" evidence="1">
    <location>
        <begin position="80"/>
        <end position="91"/>
    </location>
</feature>
<dbReference type="EMBL" id="RBZV01000012">
    <property type="protein sequence ID" value="RKP44552.1"/>
    <property type="molecule type" value="Genomic_DNA"/>
</dbReference>
<feature type="compositionally biased region" description="Basic and acidic residues" evidence="1">
    <location>
        <begin position="104"/>
        <end position="121"/>
    </location>
</feature>